<evidence type="ECO:0000259" key="2">
    <source>
        <dbReference type="Pfam" id="PF10260"/>
    </source>
</evidence>
<accession>A0A1I8P937</accession>
<dbReference type="STRING" id="35570.A0A1I8P937"/>
<keyword evidence="4" id="KW-1185">Reference proteome</keyword>
<dbReference type="EnsemblMetazoa" id="SCAU005907-RA">
    <property type="protein sequence ID" value="SCAU005907-PA"/>
    <property type="gene ID" value="SCAU005907"/>
</dbReference>
<evidence type="ECO:0000313" key="4">
    <source>
        <dbReference type="Proteomes" id="UP000095300"/>
    </source>
</evidence>
<reference evidence="3" key="1">
    <citation type="submission" date="2020-05" db="UniProtKB">
        <authorList>
            <consortium name="EnsemblMetazoa"/>
        </authorList>
    </citation>
    <scope>IDENTIFICATION</scope>
    <source>
        <strain evidence="3">USDA</strain>
    </source>
</reference>
<name>A0A1I8P937_STOCA</name>
<proteinExistence type="predicted"/>
<dbReference type="AlphaFoldDB" id="A0A1I8P937"/>
<keyword evidence="1" id="KW-1133">Transmembrane helix</keyword>
<feature type="transmembrane region" description="Helical" evidence="1">
    <location>
        <begin position="91"/>
        <end position="108"/>
    </location>
</feature>
<dbReference type="Pfam" id="PF10260">
    <property type="entry name" value="SAYSvFN"/>
    <property type="match status" value="1"/>
</dbReference>
<keyword evidence="1" id="KW-0472">Membrane</keyword>
<dbReference type="VEuPathDB" id="VectorBase:SCAU005907"/>
<protein>
    <recommendedName>
        <fullName evidence="2">SAYSvFN domain-containing protein</fullName>
    </recommendedName>
</protein>
<organism evidence="3 4">
    <name type="scientific">Stomoxys calcitrans</name>
    <name type="common">Stable fly</name>
    <name type="synonym">Conops calcitrans</name>
    <dbReference type="NCBI Taxonomy" id="35570"/>
    <lineage>
        <taxon>Eukaryota</taxon>
        <taxon>Metazoa</taxon>
        <taxon>Ecdysozoa</taxon>
        <taxon>Arthropoda</taxon>
        <taxon>Hexapoda</taxon>
        <taxon>Insecta</taxon>
        <taxon>Pterygota</taxon>
        <taxon>Neoptera</taxon>
        <taxon>Endopterygota</taxon>
        <taxon>Diptera</taxon>
        <taxon>Brachycera</taxon>
        <taxon>Muscomorpha</taxon>
        <taxon>Muscoidea</taxon>
        <taxon>Muscidae</taxon>
        <taxon>Stomoxys</taxon>
    </lineage>
</organism>
<evidence type="ECO:0000256" key="1">
    <source>
        <dbReference type="SAM" id="Phobius"/>
    </source>
</evidence>
<dbReference type="KEGG" id="scac:106093233"/>
<keyword evidence="1" id="KW-0812">Transmembrane</keyword>
<feature type="domain" description="SAYSvFN" evidence="2">
    <location>
        <begin position="98"/>
        <end position="166"/>
    </location>
</feature>
<sequence length="169" mass="19565">MENIEDKLQAYRRRKRREETFQRFKDKVRGFLMPNQKSDDDKSAPIYVALSEPSELSSSADDSDKNEEILNDQCNDKIVAVDPTSDKKFKYLLRAVYLALWITVYIIAIELQFGIVYLMMSALLAIYLNTRTGPKKNNEISAYSVFNKDCISIDGTLKAEQFEREMGIR</sequence>
<dbReference type="PANTHER" id="PTHR13527:SF0">
    <property type="entry name" value="SAYSVFN DOMAIN-CONTAINING PROTEIN 1"/>
    <property type="match status" value="1"/>
</dbReference>
<dbReference type="Proteomes" id="UP000095300">
    <property type="component" value="Unassembled WGS sequence"/>
</dbReference>
<gene>
    <name evidence="3" type="primary">106093233</name>
</gene>
<dbReference type="OrthoDB" id="71310at2759"/>
<evidence type="ECO:0000313" key="3">
    <source>
        <dbReference type="EnsemblMetazoa" id="SCAU005907-PA"/>
    </source>
</evidence>
<dbReference type="InterPro" id="IPR039159">
    <property type="entry name" value="SAYSD1"/>
</dbReference>
<dbReference type="InterPro" id="IPR019387">
    <property type="entry name" value="SAYSvFN_dom"/>
</dbReference>
<dbReference type="PANTHER" id="PTHR13527">
    <property type="entry name" value="SAYSVFN DOMAIN-CONTAINING PROTEIN 1"/>
    <property type="match status" value="1"/>
</dbReference>